<dbReference type="RefSeq" id="WP_023469413.1">
    <property type="nucleotide sequence ID" value="NZ_FMYN01000001.1"/>
</dbReference>
<organism evidence="2 3">
    <name type="scientific">Exiguobacterium indicum</name>
    <dbReference type="NCBI Taxonomy" id="296995"/>
    <lineage>
        <taxon>Bacteria</taxon>
        <taxon>Bacillati</taxon>
        <taxon>Bacillota</taxon>
        <taxon>Bacilli</taxon>
        <taxon>Bacillales</taxon>
        <taxon>Bacillales Family XII. Incertae Sedis</taxon>
        <taxon>Exiguobacterium</taxon>
    </lineage>
</organism>
<reference evidence="2 3" key="1">
    <citation type="submission" date="2023-12" db="EMBL/GenBank/DDBJ databases">
        <authorList>
            <person name="Easwaran N."/>
            <person name="Lazarus H.P.S."/>
        </authorList>
    </citation>
    <scope>NUCLEOTIDE SEQUENCE [LARGE SCALE GENOMIC DNA]</scope>
    <source>
        <strain evidence="2 3">VIT-2023</strain>
    </source>
</reference>
<dbReference type="Proteomes" id="UP001387110">
    <property type="component" value="Unassembled WGS sequence"/>
</dbReference>
<dbReference type="GeneID" id="90839158"/>
<sequence length="57" mass="6282">MRPRTIVWLVLIIAAINLGLGIWMPDTSTRTTISSILLGVIVVLGIFYVIALRQSSK</sequence>
<protein>
    <submittedName>
        <fullName evidence="2">Uncharacterized protein</fullName>
    </submittedName>
</protein>
<keyword evidence="1" id="KW-0472">Membrane</keyword>
<feature type="transmembrane region" description="Helical" evidence="1">
    <location>
        <begin position="31"/>
        <end position="51"/>
    </location>
</feature>
<evidence type="ECO:0000313" key="3">
    <source>
        <dbReference type="Proteomes" id="UP001387110"/>
    </source>
</evidence>
<gene>
    <name evidence="2" type="ORF">SZL87_06270</name>
</gene>
<proteinExistence type="predicted"/>
<comment type="caution">
    <text evidence="2">The sequence shown here is derived from an EMBL/GenBank/DDBJ whole genome shotgun (WGS) entry which is preliminary data.</text>
</comment>
<keyword evidence="1" id="KW-1133">Transmembrane helix</keyword>
<name>A0ABU8EGH8_9BACL</name>
<dbReference type="EMBL" id="JBAWKY010000001">
    <property type="protein sequence ID" value="MEI4462035.1"/>
    <property type="molecule type" value="Genomic_DNA"/>
</dbReference>
<evidence type="ECO:0000313" key="2">
    <source>
        <dbReference type="EMBL" id="MEI4462035.1"/>
    </source>
</evidence>
<accession>A0ABU8EGH8</accession>
<evidence type="ECO:0000256" key="1">
    <source>
        <dbReference type="SAM" id="Phobius"/>
    </source>
</evidence>
<keyword evidence="3" id="KW-1185">Reference proteome</keyword>
<keyword evidence="1" id="KW-0812">Transmembrane</keyword>